<evidence type="ECO:0000256" key="2">
    <source>
        <dbReference type="ARBA" id="ARBA00022538"/>
    </source>
</evidence>
<evidence type="ECO:0000313" key="5">
    <source>
        <dbReference type="EMBL" id="KAK3219948.1"/>
    </source>
</evidence>
<dbReference type="InterPro" id="IPR050794">
    <property type="entry name" value="CPA2_transporter"/>
</dbReference>
<evidence type="ECO:0000313" key="6">
    <source>
        <dbReference type="Proteomes" id="UP001281410"/>
    </source>
</evidence>
<sequence length="79" mass="8772">MHKEVAYGHETAMIIRSIVNDFNLIVVGRDKLESQQTSGLIEWSEFPELGVLGDLFASVDYSGRCSVLVVQQQETVVGM</sequence>
<gene>
    <name evidence="5" type="ORF">Dsin_013918</name>
</gene>
<dbReference type="EMBL" id="JANJYJ010000004">
    <property type="protein sequence ID" value="KAK3219948.1"/>
    <property type="molecule type" value="Genomic_DNA"/>
</dbReference>
<evidence type="ECO:0000256" key="1">
    <source>
        <dbReference type="ARBA" id="ARBA00022448"/>
    </source>
</evidence>
<dbReference type="GO" id="GO:0012505">
    <property type="term" value="C:endomembrane system"/>
    <property type="evidence" value="ECO:0007669"/>
    <property type="project" value="TreeGrafter"/>
</dbReference>
<evidence type="ECO:0000256" key="3">
    <source>
        <dbReference type="ARBA" id="ARBA00022958"/>
    </source>
</evidence>
<dbReference type="AlphaFoldDB" id="A0AAE0ALB8"/>
<dbReference type="PANTHER" id="PTHR32468">
    <property type="entry name" value="CATION/H + ANTIPORTER"/>
    <property type="match status" value="1"/>
</dbReference>
<dbReference type="GO" id="GO:0006885">
    <property type="term" value="P:regulation of pH"/>
    <property type="evidence" value="ECO:0007669"/>
    <property type="project" value="TreeGrafter"/>
</dbReference>
<proteinExistence type="predicted"/>
<organism evidence="5 6">
    <name type="scientific">Dipteronia sinensis</name>
    <dbReference type="NCBI Taxonomy" id="43782"/>
    <lineage>
        <taxon>Eukaryota</taxon>
        <taxon>Viridiplantae</taxon>
        <taxon>Streptophyta</taxon>
        <taxon>Embryophyta</taxon>
        <taxon>Tracheophyta</taxon>
        <taxon>Spermatophyta</taxon>
        <taxon>Magnoliopsida</taxon>
        <taxon>eudicotyledons</taxon>
        <taxon>Gunneridae</taxon>
        <taxon>Pentapetalae</taxon>
        <taxon>rosids</taxon>
        <taxon>malvids</taxon>
        <taxon>Sapindales</taxon>
        <taxon>Sapindaceae</taxon>
        <taxon>Hippocastanoideae</taxon>
        <taxon>Acereae</taxon>
        <taxon>Dipteronia</taxon>
    </lineage>
</organism>
<dbReference type="GO" id="GO:0098662">
    <property type="term" value="P:inorganic cation transmembrane transport"/>
    <property type="evidence" value="ECO:0007669"/>
    <property type="project" value="TreeGrafter"/>
</dbReference>
<keyword evidence="6" id="KW-1185">Reference proteome</keyword>
<reference evidence="5" key="1">
    <citation type="journal article" date="2023" name="Plant J.">
        <title>Genome sequences and population genomics provide insights into the demographic history, inbreeding, and mutation load of two 'living fossil' tree species of Dipteronia.</title>
        <authorList>
            <person name="Feng Y."/>
            <person name="Comes H.P."/>
            <person name="Chen J."/>
            <person name="Zhu S."/>
            <person name="Lu R."/>
            <person name="Zhang X."/>
            <person name="Li P."/>
            <person name="Qiu J."/>
            <person name="Olsen K.M."/>
            <person name="Qiu Y."/>
        </authorList>
    </citation>
    <scope>NUCLEOTIDE SEQUENCE</scope>
    <source>
        <strain evidence="5">NBL</strain>
    </source>
</reference>
<accession>A0AAE0ALB8</accession>
<keyword evidence="1" id="KW-0813">Transport</keyword>
<dbReference type="Proteomes" id="UP001281410">
    <property type="component" value="Unassembled WGS sequence"/>
</dbReference>
<name>A0AAE0ALB8_9ROSI</name>
<keyword evidence="3" id="KW-0630">Potassium</keyword>
<keyword evidence="2" id="KW-0633">Potassium transport</keyword>
<evidence type="ECO:0000256" key="4">
    <source>
        <dbReference type="ARBA" id="ARBA00023065"/>
    </source>
</evidence>
<comment type="caution">
    <text evidence="5">The sequence shown here is derived from an EMBL/GenBank/DDBJ whole genome shotgun (WGS) entry which is preliminary data.</text>
</comment>
<dbReference type="GO" id="GO:0006813">
    <property type="term" value="P:potassium ion transport"/>
    <property type="evidence" value="ECO:0007669"/>
    <property type="project" value="UniProtKB-KW"/>
</dbReference>
<protein>
    <submittedName>
        <fullName evidence="5">Uncharacterized protein</fullName>
    </submittedName>
</protein>
<dbReference type="PANTHER" id="PTHR32468:SF17">
    <property type="entry name" value="CATION_H(+) ANTIPORTER 4"/>
    <property type="match status" value="1"/>
</dbReference>
<keyword evidence="4" id="KW-0406">Ion transport</keyword>